<sequence length="335" mass="38462">MIIVLAIAVLILVIIRLVKKRDTRAVKRRRLFYKQAPIPASTGSGKHDSIIALWNKLEQDLPASYAEAVRSRTLQEHPDISEQEFAWRWHELKRFFVLCALMNRVPMFSLKVDEIWHQMLMFTREYEQFSNRYYGRMLHHAPNAGSQPMPNERAWFDAVYVQCFGWNTYSAGLWGRFFTEPLPQEDLEMYASRSVDLEQASHWNMHGYRNRPEIRKAVDWLLQRLRTHVHTARRRNDNDLSPVDYSQSDALFFNTVWFSMNEPQDFQKHMVDPQGEKVRGHSGSNCSSASGCGYSDSGDNDSSSRHDSSRGHDSSGSSCSSCSSSSSGSSCSSSD</sequence>
<evidence type="ECO:0000256" key="1">
    <source>
        <dbReference type="SAM" id="MobiDB-lite"/>
    </source>
</evidence>
<dbReference type="EMBL" id="JAPCKK010000030">
    <property type="protein sequence ID" value="MDP4098660.1"/>
    <property type="molecule type" value="Genomic_DNA"/>
</dbReference>
<reference evidence="2 3" key="1">
    <citation type="submission" date="2022-10" db="EMBL/GenBank/DDBJ databases">
        <title>Paenibacillus description and whole genome data of maize root bacterial community.</title>
        <authorList>
            <person name="Marton D."/>
            <person name="Farkas M."/>
            <person name="Cserhati M."/>
        </authorList>
    </citation>
    <scope>NUCLEOTIDE SEQUENCE [LARGE SCALE GENOMIC DNA]</scope>
    <source>
        <strain evidence="2 3">P96</strain>
    </source>
</reference>
<feature type="compositionally biased region" description="Low complexity" evidence="1">
    <location>
        <begin position="314"/>
        <end position="335"/>
    </location>
</feature>
<name>A0ABT9FVL8_9BACL</name>
<gene>
    <name evidence="2" type="ORF">OIN60_18160</name>
</gene>
<protein>
    <submittedName>
        <fullName evidence="2">Uncharacterized protein</fullName>
    </submittedName>
</protein>
<comment type="caution">
    <text evidence="2">The sequence shown here is derived from an EMBL/GenBank/DDBJ whole genome shotgun (WGS) entry which is preliminary data.</text>
</comment>
<organism evidence="2 3">
    <name type="scientific">Paenibacillus zeirhizosphaerae</name>
    <dbReference type="NCBI Taxonomy" id="2987519"/>
    <lineage>
        <taxon>Bacteria</taxon>
        <taxon>Bacillati</taxon>
        <taxon>Bacillota</taxon>
        <taxon>Bacilli</taxon>
        <taxon>Bacillales</taxon>
        <taxon>Paenibacillaceae</taxon>
        <taxon>Paenibacillus</taxon>
    </lineage>
</organism>
<proteinExistence type="predicted"/>
<feature type="compositionally biased region" description="Basic and acidic residues" evidence="1">
    <location>
        <begin position="302"/>
        <end position="313"/>
    </location>
</feature>
<accession>A0ABT9FVL8</accession>
<dbReference type="RefSeq" id="WP_305756280.1">
    <property type="nucleotide sequence ID" value="NZ_JAPCKK010000030.1"/>
</dbReference>
<feature type="region of interest" description="Disordered" evidence="1">
    <location>
        <begin position="273"/>
        <end position="335"/>
    </location>
</feature>
<dbReference type="Proteomes" id="UP001241848">
    <property type="component" value="Unassembled WGS sequence"/>
</dbReference>
<keyword evidence="3" id="KW-1185">Reference proteome</keyword>
<feature type="compositionally biased region" description="Low complexity" evidence="1">
    <location>
        <begin position="281"/>
        <end position="301"/>
    </location>
</feature>
<evidence type="ECO:0000313" key="3">
    <source>
        <dbReference type="Proteomes" id="UP001241848"/>
    </source>
</evidence>
<evidence type="ECO:0000313" key="2">
    <source>
        <dbReference type="EMBL" id="MDP4098660.1"/>
    </source>
</evidence>